<dbReference type="SUPFAM" id="SSF50729">
    <property type="entry name" value="PH domain-like"/>
    <property type="match status" value="1"/>
</dbReference>
<dbReference type="GO" id="GO:0031490">
    <property type="term" value="F:chromatin DNA binding"/>
    <property type="evidence" value="ECO:0000318"/>
    <property type="project" value="GO_Central"/>
</dbReference>
<dbReference type="GO" id="GO:0003713">
    <property type="term" value="F:transcription coactivator activity"/>
    <property type="evidence" value="ECO:0000318"/>
    <property type="project" value="GO_Central"/>
</dbReference>
<dbReference type="STRING" id="214684.A0A0S2M673"/>
<dbReference type="PANTHER" id="PTHR31606:SF1">
    <property type="entry name" value="WW DOMAIN BINDING PROTEIN 2, ISOFORM E"/>
    <property type="match status" value="1"/>
</dbReference>
<sequence length="188" mass="20256">MSVNTVQLTNRYNPQLLQGENLLTEGNTATLTLHIPSTIQGPKRTESAKGRLWVTDRRVVFVTDSLNAPGSSSNDGPPGYDAPPTLNSLEIGHTLVRSCTYNLPTFSANHIRMSFLPSPSSNSLPDPGTGQVLEAKIIVGEGAGHAVWKIIEGERSRAEERGRDEEDLPAYDQGPSGPPPTFDPPLKS</sequence>
<dbReference type="OrthoDB" id="1259151at2759"/>
<dbReference type="PaxDb" id="214684-A0A0S2M673"/>
<name>A0A0S2M673_CRYD1</name>
<evidence type="ECO:0000313" key="2">
    <source>
        <dbReference type="EMBL" id="ALO69815.1"/>
    </source>
</evidence>
<organism evidence="2 3">
    <name type="scientific">Cryptococcus deneoformans (strain JEC21 / ATCC MYA-565)</name>
    <name type="common">Cryptococcus neoformans var. neoformans serotype D</name>
    <dbReference type="NCBI Taxonomy" id="214684"/>
    <lineage>
        <taxon>Eukaryota</taxon>
        <taxon>Fungi</taxon>
        <taxon>Dikarya</taxon>
        <taxon>Basidiomycota</taxon>
        <taxon>Agaricomycotina</taxon>
        <taxon>Tremellomycetes</taxon>
        <taxon>Tremellales</taxon>
        <taxon>Cryptococcaceae</taxon>
        <taxon>Cryptococcus</taxon>
        <taxon>Cryptococcus neoformans species complex</taxon>
    </lineage>
</organism>
<evidence type="ECO:0000256" key="1">
    <source>
        <dbReference type="SAM" id="MobiDB-lite"/>
    </source>
</evidence>
<dbReference type="PANTHER" id="PTHR31606">
    <property type="entry name" value="WW DOMAIN BINDING PROTEIN 2, ISOFORM E"/>
    <property type="match status" value="1"/>
</dbReference>
<dbReference type="InterPro" id="IPR044852">
    <property type="entry name" value="WBP2-like"/>
</dbReference>
<dbReference type="RefSeq" id="XP_024514705.1">
    <property type="nucleotide sequence ID" value="XM_024658892.1"/>
</dbReference>
<proteinExistence type="predicted"/>
<dbReference type="KEGG" id="cne:CNN01345"/>
<dbReference type="InParanoid" id="A0A0S2M673"/>
<evidence type="ECO:0000313" key="3">
    <source>
        <dbReference type="Proteomes" id="UP000002149"/>
    </source>
</evidence>
<dbReference type="VEuPathDB" id="FungiDB:CNN01345"/>
<accession>A0A0S2M673</accession>
<protein>
    <submittedName>
        <fullName evidence="2">Uncharacterized protein</fullName>
    </submittedName>
</protein>
<feature type="compositionally biased region" description="Pro residues" evidence="1">
    <location>
        <begin position="176"/>
        <end position="188"/>
    </location>
</feature>
<feature type="compositionally biased region" description="Basic and acidic residues" evidence="1">
    <location>
        <begin position="154"/>
        <end position="164"/>
    </location>
</feature>
<reference evidence="2 3" key="1">
    <citation type="journal article" date="2005" name="Science">
        <title>The genome of the basidiomycetous yeast and human pathogen Cryptococcus neoformans.</title>
        <authorList>
            <person name="Loftus B.J."/>
            <person name="Fung E."/>
            <person name="Roncaglia P."/>
            <person name="Rowley D."/>
            <person name="Amedeo P."/>
            <person name="Bruno D."/>
            <person name="Vamathevan J."/>
            <person name="Miranda M."/>
            <person name="Anderson I.J."/>
            <person name="Fraser J.A."/>
            <person name="Allen J.E."/>
            <person name="Bosdet I.E."/>
            <person name="Brent M.R."/>
            <person name="Chiu R."/>
            <person name="Doering T.L."/>
            <person name="Donlin M.J."/>
            <person name="D'Souza C.A."/>
            <person name="Fox D.S."/>
            <person name="Grinberg V."/>
            <person name="Fu J."/>
            <person name="Fukushima M."/>
            <person name="Haas B.J."/>
            <person name="Huang J.C."/>
            <person name="Janbon G."/>
            <person name="Jones S.J."/>
            <person name="Koo H.L."/>
            <person name="Krzywinski M.I."/>
            <person name="Kwon-Chung J.K."/>
            <person name="Lengeler K.B."/>
            <person name="Maiti R."/>
            <person name="Marra M.A."/>
            <person name="Marra R.E."/>
            <person name="Mathewson C.A."/>
            <person name="Mitchell T.G."/>
            <person name="Pertea M."/>
            <person name="Riggs F.R."/>
            <person name="Salzberg S.L."/>
            <person name="Schein J.E."/>
            <person name="Shvartsbeyn A."/>
            <person name="Shin H."/>
            <person name="Shumway M."/>
            <person name="Specht C.A."/>
            <person name="Suh B.B."/>
            <person name="Tenney A."/>
            <person name="Utterback T.R."/>
            <person name="Wickes B.L."/>
            <person name="Wortman J.R."/>
            <person name="Wye N.H."/>
            <person name="Kronstad J.W."/>
            <person name="Lodge J.K."/>
            <person name="Heitman J."/>
            <person name="Davis R.W."/>
            <person name="Fraser C.M."/>
            <person name="Hyman R.W."/>
        </authorList>
    </citation>
    <scope>NUCLEOTIDE SEQUENCE [LARGE SCALE GENOMIC DNA]</scope>
    <source>
        <strain evidence="3">JEC21 / ATCC MYA-565</strain>
    </source>
</reference>
<feature type="region of interest" description="Disordered" evidence="1">
    <location>
        <begin position="154"/>
        <end position="188"/>
    </location>
</feature>
<dbReference type="AlphaFoldDB" id="A0A0S2M673"/>
<dbReference type="EMBL" id="AE017356">
    <property type="protein sequence ID" value="ALO69815.1"/>
    <property type="molecule type" value="Genomic_DNA"/>
</dbReference>
<dbReference type="GeneID" id="36393171"/>
<dbReference type="Proteomes" id="UP000002149">
    <property type="component" value="Chromosome 14"/>
</dbReference>
<dbReference type="GO" id="GO:0005634">
    <property type="term" value="C:nucleus"/>
    <property type="evidence" value="ECO:0000318"/>
    <property type="project" value="GO_Central"/>
</dbReference>
<gene>
    <name evidence="2" type="ordered locus">CNN01345</name>
</gene>
<dbReference type="GO" id="GO:0045893">
    <property type="term" value="P:positive regulation of DNA-templated transcription"/>
    <property type="evidence" value="ECO:0000318"/>
    <property type="project" value="GO_Central"/>
</dbReference>
<keyword evidence="3" id="KW-1185">Reference proteome</keyword>